<evidence type="ECO:0000313" key="1">
    <source>
        <dbReference type="EMBL" id="DAE33050.1"/>
    </source>
</evidence>
<sequence>MTREDLNKKIEHLMEALENTQRSIQFTNIPVYVLTNYIKEETGIDMEQVKE</sequence>
<evidence type="ECO:0008006" key="2">
    <source>
        <dbReference type="Google" id="ProtNLM"/>
    </source>
</evidence>
<organism evidence="1">
    <name type="scientific">virus sp. ctrcb4</name>
    <dbReference type="NCBI Taxonomy" id="2825824"/>
    <lineage>
        <taxon>Viruses</taxon>
    </lineage>
</organism>
<reference evidence="1" key="1">
    <citation type="journal article" date="2021" name="Proc. Natl. Acad. Sci. U.S.A.">
        <title>A Catalog of Tens of Thousands of Viruses from Human Metagenomes Reveals Hidden Associations with Chronic Diseases.</title>
        <authorList>
            <person name="Tisza M.J."/>
            <person name="Buck C.B."/>
        </authorList>
    </citation>
    <scope>NUCLEOTIDE SEQUENCE</scope>
    <source>
        <strain evidence="1">Ctrcb4</strain>
    </source>
</reference>
<proteinExistence type="predicted"/>
<protein>
    <recommendedName>
        <fullName evidence="2">Phage protein</fullName>
    </recommendedName>
</protein>
<dbReference type="EMBL" id="BK059132">
    <property type="protein sequence ID" value="DAE33050.1"/>
    <property type="molecule type" value="Genomic_DNA"/>
</dbReference>
<accession>A0A8S5RPH2</accession>
<name>A0A8S5RPH2_9VIRU</name>